<dbReference type="InterPro" id="IPR000073">
    <property type="entry name" value="AB_hydrolase_1"/>
</dbReference>
<dbReference type="GO" id="GO:0052689">
    <property type="term" value="F:carboxylic ester hydrolase activity"/>
    <property type="evidence" value="ECO:0007669"/>
    <property type="project" value="TreeGrafter"/>
</dbReference>
<sequence length="259" mass="29373">MICEKQFVKSIEEWRREMKIPQMILLGHSMGGFLASSYALSYPDHVKHLILADPWGFPERPNETSNKTLPLWVRAIAYALTPLNPLWALRAAGPFGQLIVEKTRPDITRKFSVITKDENSNLIPQYIHQCNAQTPSGESAFHSMMESFGWAKNPMINRIHEVRKDIPMTFIYGSRSWIDSSSGDKIKTVRADSNVSIRIVSGAGHHVYADKADVFNKYVNEACSLTDSNSIQLKTTNFPKISNDTEEEELQDEKDKKEG</sequence>
<organism evidence="4 5">
    <name type="scientific">Megaselia scalaris</name>
    <name type="common">Humpbacked fly</name>
    <name type="synonym">Phora scalaris</name>
    <dbReference type="NCBI Taxonomy" id="36166"/>
    <lineage>
        <taxon>Eukaryota</taxon>
        <taxon>Metazoa</taxon>
        <taxon>Ecdysozoa</taxon>
        <taxon>Arthropoda</taxon>
        <taxon>Hexapoda</taxon>
        <taxon>Insecta</taxon>
        <taxon>Pterygota</taxon>
        <taxon>Neoptera</taxon>
        <taxon>Endopterygota</taxon>
        <taxon>Diptera</taxon>
        <taxon>Brachycera</taxon>
        <taxon>Muscomorpha</taxon>
        <taxon>Platypezoidea</taxon>
        <taxon>Phoridae</taxon>
        <taxon>Megaseliini</taxon>
        <taxon>Megaselia</taxon>
    </lineage>
</organism>
<dbReference type="GO" id="GO:0005739">
    <property type="term" value="C:mitochondrion"/>
    <property type="evidence" value="ECO:0007669"/>
    <property type="project" value="TreeGrafter"/>
</dbReference>
<dbReference type="SUPFAM" id="SSF53474">
    <property type="entry name" value="alpha/beta-Hydrolases"/>
    <property type="match status" value="1"/>
</dbReference>
<evidence type="ECO:0000256" key="2">
    <source>
        <dbReference type="SAM" id="MobiDB-lite"/>
    </source>
</evidence>
<proteinExistence type="inferred from homology"/>
<evidence type="ECO:0000313" key="5">
    <source>
        <dbReference type="Proteomes" id="UP000015102"/>
    </source>
</evidence>
<dbReference type="PANTHER" id="PTHR42886">
    <property type="entry name" value="RE40534P-RELATED"/>
    <property type="match status" value="1"/>
</dbReference>
<dbReference type="PANTHER" id="PTHR42886:SF29">
    <property type="entry name" value="PUMMELIG, ISOFORM A"/>
    <property type="match status" value="1"/>
</dbReference>
<feature type="region of interest" description="Disordered" evidence="2">
    <location>
        <begin position="237"/>
        <end position="259"/>
    </location>
</feature>
<dbReference type="GO" id="GO:0042171">
    <property type="term" value="F:lysophosphatidic acid acyltransferase activity"/>
    <property type="evidence" value="ECO:0007669"/>
    <property type="project" value="TreeGrafter"/>
</dbReference>
<dbReference type="InterPro" id="IPR029058">
    <property type="entry name" value="AB_hydrolase_fold"/>
</dbReference>
<dbReference type="GO" id="GO:0006654">
    <property type="term" value="P:phosphatidic acid biosynthetic process"/>
    <property type="evidence" value="ECO:0007669"/>
    <property type="project" value="TreeGrafter"/>
</dbReference>
<dbReference type="STRING" id="36166.T1GLU3"/>
<accession>T1GLU3</accession>
<keyword evidence="5" id="KW-1185">Reference proteome</keyword>
<evidence type="ECO:0000256" key="1">
    <source>
        <dbReference type="ARBA" id="ARBA00038097"/>
    </source>
</evidence>
<dbReference type="Pfam" id="PF00561">
    <property type="entry name" value="Abhydrolase_1"/>
    <property type="match status" value="1"/>
</dbReference>
<protein>
    <recommendedName>
        <fullName evidence="3">AB hydrolase-1 domain-containing protein</fullName>
    </recommendedName>
</protein>
<dbReference type="OMA" id="ETAYHAM"/>
<reference evidence="5" key="1">
    <citation type="submission" date="2013-02" db="EMBL/GenBank/DDBJ databases">
        <authorList>
            <person name="Hughes D."/>
        </authorList>
    </citation>
    <scope>NUCLEOTIDE SEQUENCE</scope>
    <source>
        <strain>Durham</strain>
        <strain evidence="5">NC isolate 2 -- Noor lab</strain>
    </source>
</reference>
<dbReference type="GO" id="GO:0055088">
    <property type="term" value="P:lipid homeostasis"/>
    <property type="evidence" value="ECO:0007669"/>
    <property type="project" value="TreeGrafter"/>
</dbReference>
<name>T1GLU3_MEGSC</name>
<dbReference type="AlphaFoldDB" id="T1GLU3"/>
<dbReference type="HOGENOM" id="CLU_017361_0_0_1"/>
<dbReference type="EMBL" id="CAQQ02082361">
    <property type="status" value="NOT_ANNOTATED_CDS"/>
    <property type="molecule type" value="Genomic_DNA"/>
</dbReference>
<reference evidence="4" key="2">
    <citation type="submission" date="2015-06" db="UniProtKB">
        <authorList>
            <consortium name="EnsemblMetazoa"/>
        </authorList>
    </citation>
    <scope>IDENTIFICATION</scope>
</reference>
<dbReference type="Gene3D" id="3.40.50.1820">
    <property type="entry name" value="alpha/beta hydrolase"/>
    <property type="match status" value="1"/>
</dbReference>
<evidence type="ECO:0000259" key="3">
    <source>
        <dbReference type="Pfam" id="PF00561"/>
    </source>
</evidence>
<feature type="domain" description="AB hydrolase-1" evidence="3">
    <location>
        <begin position="7"/>
        <end position="211"/>
    </location>
</feature>
<dbReference type="Proteomes" id="UP000015102">
    <property type="component" value="Unassembled WGS sequence"/>
</dbReference>
<dbReference type="EnsemblMetazoa" id="MESCA004507-RA">
    <property type="protein sequence ID" value="MESCA004507-PA"/>
    <property type="gene ID" value="MESCA004507"/>
</dbReference>
<evidence type="ECO:0000313" key="4">
    <source>
        <dbReference type="EnsemblMetazoa" id="MESCA004507-PA"/>
    </source>
</evidence>
<dbReference type="GO" id="GO:0005811">
    <property type="term" value="C:lipid droplet"/>
    <property type="evidence" value="ECO:0007669"/>
    <property type="project" value="TreeGrafter"/>
</dbReference>
<comment type="similarity">
    <text evidence="1">Belongs to the peptidase S33 family. ABHD4/ABHD5 subfamily.</text>
</comment>